<evidence type="ECO:0000256" key="5">
    <source>
        <dbReference type="ARBA" id="ARBA00022691"/>
    </source>
</evidence>
<organism evidence="9 10">
    <name type="scientific">Caenispirillum salinarum AK4</name>
    <dbReference type="NCBI Taxonomy" id="1238182"/>
    <lineage>
        <taxon>Bacteria</taxon>
        <taxon>Pseudomonadati</taxon>
        <taxon>Pseudomonadota</taxon>
        <taxon>Alphaproteobacteria</taxon>
        <taxon>Rhodospirillales</taxon>
        <taxon>Novispirillaceae</taxon>
        <taxon>Caenispirillum</taxon>
    </lineage>
</organism>
<reference evidence="9 10" key="1">
    <citation type="journal article" date="2013" name="Genome Announc.">
        <title>Draft Genome Sequence of an Alphaproteobacterium, Caenispirillum salinarum AK4(T), Isolated from a Solar Saltern.</title>
        <authorList>
            <person name="Khatri I."/>
            <person name="Singh A."/>
            <person name="Korpole S."/>
            <person name="Pinnaka A.K."/>
            <person name="Subramanian S."/>
        </authorList>
    </citation>
    <scope>NUCLEOTIDE SEQUENCE [LARGE SCALE GENOMIC DNA]</scope>
    <source>
        <strain evidence="9 10">AK4</strain>
    </source>
</reference>
<dbReference type="InterPro" id="IPR029063">
    <property type="entry name" value="SAM-dependent_MTases_sf"/>
</dbReference>
<dbReference type="InterPro" id="IPR041532">
    <property type="entry name" value="RlmI-like_PUA"/>
</dbReference>
<dbReference type="STRING" id="1238182.C882_2442"/>
<evidence type="ECO:0000256" key="6">
    <source>
        <dbReference type="ARBA" id="ARBA00038091"/>
    </source>
</evidence>
<dbReference type="PATRIC" id="fig|1238182.3.peg.402"/>
<dbReference type="EMBL" id="ANHY01000003">
    <property type="protein sequence ID" value="EKV32363.1"/>
    <property type="molecule type" value="Genomic_DNA"/>
</dbReference>
<evidence type="ECO:0000256" key="1">
    <source>
        <dbReference type="ARBA" id="ARBA00004496"/>
    </source>
</evidence>
<dbReference type="CDD" id="cd21153">
    <property type="entry name" value="PUA_RlmI"/>
    <property type="match status" value="1"/>
</dbReference>
<dbReference type="eggNOG" id="COG1092">
    <property type="taxonomic scope" value="Bacteria"/>
</dbReference>
<dbReference type="GO" id="GO:0005737">
    <property type="term" value="C:cytoplasm"/>
    <property type="evidence" value="ECO:0007669"/>
    <property type="project" value="UniProtKB-SubCell"/>
</dbReference>
<evidence type="ECO:0000259" key="8">
    <source>
        <dbReference type="Pfam" id="PF17785"/>
    </source>
</evidence>
<dbReference type="Gene3D" id="3.40.50.150">
    <property type="entry name" value="Vaccinia Virus protein VP39"/>
    <property type="match status" value="1"/>
</dbReference>
<dbReference type="PANTHER" id="PTHR42873:SF1">
    <property type="entry name" value="S-ADENOSYLMETHIONINE-DEPENDENT METHYLTRANSFERASE DOMAIN-CONTAINING PROTEIN"/>
    <property type="match status" value="1"/>
</dbReference>
<dbReference type="SUPFAM" id="SSF53335">
    <property type="entry name" value="S-adenosyl-L-methionine-dependent methyltransferases"/>
    <property type="match status" value="1"/>
</dbReference>
<feature type="domain" description="RlmI-like PUA" evidence="8">
    <location>
        <begin position="17"/>
        <end position="82"/>
    </location>
</feature>
<accession>K9HPZ7</accession>
<keyword evidence="3 9" id="KW-0489">Methyltransferase</keyword>
<evidence type="ECO:0000313" key="9">
    <source>
        <dbReference type="EMBL" id="EKV32363.1"/>
    </source>
</evidence>
<evidence type="ECO:0000259" key="7">
    <source>
        <dbReference type="Pfam" id="PF10672"/>
    </source>
</evidence>
<keyword evidence="5" id="KW-0949">S-adenosyl-L-methionine</keyword>
<keyword evidence="2" id="KW-0963">Cytoplasm</keyword>
<proteinExistence type="inferred from homology"/>
<comment type="caution">
    <text evidence="9">The sequence shown here is derived from an EMBL/GenBank/DDBJ whole genome shotgun (WGS) entry which is preliminary data.</text>
</comment>
<dbReference type="Pfam" id="PF17785">
    <property type="entry name" value="PUA_3"/>
    <property type="match status" value="1"/>
</dbReference>
<comment type="similarity">
    <text evidence="6">Belongs to the methyltransferase superfamily. RlmI family.</text>
</comment>
<keyword evidence="4 9" id="KW-0808">Transferase</keyword>
<dbReference type="SUPFAM" id="SSF88697">
    <property type="entry name" value="PUA domain-like"/>
    <property type="match status" value="1"/>
</dbReference>
<dbReference type="GO" id="GO:0008168">
    <property type="term" value="F:methyltransferase activity"/>
    <property type="evidence" value="ECO:0007669"/>
    <property type="project" value="UniProtKB-KW"/>
</dbReference>
<dbReference type="Gene3D" id="2.30.130.10">
    <property type="entry name" value="PUA domain"/>
    <property type="match status" value="1"/>
</dbReference>
<evidence type="ECO:0000256" key="4">
    <source>
        <dbReference type="ARBA" id="ARBA00022679"/>
    </source>
</evidence>
<gene>
    <name evidence="9" type="ORF">C882_2442</name>
</gene>
<dbReference type="Proteomes" id="UP000009881">
    <property type="component" value="Unassembled WGS sequence"/>
</dbReference>
<evidence type="ECO:0000256" key="3">
    <source>
        <dbReference type="ARBA" id="ARBA00022603"/>
    </source>
</evidence>
<dbReference type="InterPro" id="IPR015947">
    <property type="entry name" value="PUA-like_sf"/>
</dbReference>
<protein>
    <submittedName>
        <fullName evidence="9">LSU m5C1962 methyltransferase RlmI</fullName>
    </submittedName>
</protein>
<dbReference type="GO" id="GO:0003723">
    <property type="term" value="F:RNA binding"/>
    <property type="evidence" value="ECO:0007669"/>
    <property type="project" value="InterPro"/>
</dbReference>
<dbReference type="GO" id="GO:0032259">
    <property type="term" value="P:methylation"/>
    <property type="evidence" value="ECO:0007669"/>
    <property type="project" value="UniProtKB-KW"/>
</dbReference>
<evidence type="ECO:0000256" key="2">
    <source>
        <dbReference type="ARBA" id="ARBA00022490"/>
    </source>
</evidence>
<dbReference type="PROSITE" id="PS50890">
    <property type="entry name" value="PUA"/>
    <property type="match status" value="1"/>
</dbReference>
<dbReference type="AlphaFoldDB" id="K9HPZ7"/>
<dbReference type="InterPro" id="IPR019614">
    <property type="entry name" value="SAM-dep_methyl-trfase"/>
</dbReference>
<dbReference type="CDD" id="cd11572">
    <property type="entry name" value="RlmI_M_like"/>
    <property type="match status" value="1"/>
</dbReference>
<sequence>MTDTLPTVDTPESRPHLRIQKGRARRLRQGGPWLFSNEVEMTAEAKALPPGTLVTVVDAGDERLGVATFNPHSLICARLLDRDWRATVDTGLIKRRLAAAAALRDRLYGTPHYRLVHSEADGLPGLIVDRYGDVFSVQANTAGMDRLTPLVVEALTEAFAPSAVVLRNDTPARALETLPQEQTVALGAVEGPVALTENGVTYLADVTTGQKTGWFYDQRPNRAFVANLAKDRRCIDVYSYAGGFGLACAAAGAAEVTLVDRAERPLALAAEAAARNGFADRVKTTQAEAFGEMQRLAAAGERFGVVVCDPPAFAKSKRDQAQAAKGYRKMARLGAGLVEPGGVILCGSCSHHMPLDRFQEEVTRGLHQAGRDGRLLHTGFAGADHPVHPALPESAYLKTLTFQLD</sequence>
<keyword evidence="10" id="KW-1185">Reference proteome</keyword>
<name>K9HPZ7_9PROT</name>
<evidence type="ECO:0000313" key="10">
    <source>
        <dbReference type="Proteomes" id="UP000009881"/>
    </source>
</evidence>
<dbReference type="RefSeq" id="WP_009538851.1">
    <property type="nucleotide sequence ID" value="NZ_ANHY01000003.1"/>
</dbReference>
<feature type="domain" description="S-adenosylmethionine-dependent methyltransferase" evidence="7">
    <location>
        <begin position="195"/>
        <end position="364"/>
    </location>
</feature>
<dbReference type="Gene3D" id="3.30.750.80">
    <property type="entry name" value="RNA methyltransferase domain (HRMD) like"/>
    <property type="match status" value="1"/>
</dbReference>
<dbReference type="InterPro" id="IPR036974">
    <property type="entry name" value="PUA_sf"/>
</dbReference>
<comment type="subcellular location">
    <subcellularLocation>
        <location evidence="1">Cytoplasm</location>
    </subcellularLocation>
</comment>
<dbReference type="PANTHER" id="PTHR42873">
    <property type="entry name" value="RIBOSOMAL RNA LARGE SUBUNIT METHYLTRANSFERASE"/>
    <property type="match status" value="1"/>
</dbReference>
<dbReference type="OrthoDB" id="9805492at2"/>
<dbReference type="Pfam" id="PF10672">
    <property type="entry name" value="Methyltrans_SAM"/>
    <property type="match status" value="1"/>
</dbReference>